<proteinExistence type="predicted"/>
<dbReference type="AlphaFoldDB" id="A0ABD3D414"/>
<evidence type="ECO:0000313" key="2">
    <source>
        <dbReference type="EMBL" id="KAL3635695.1"/>
    </source>
</evidence>
<dbReference type="Proteomes" id="UP001632038">
    <property type="component" value="Unassembled WGS sequence"/>
</dbReference>
<organism evidence="2 3">
    <name type="scientific">Castilleja foliolosa</name>
    <dbReference type="NCBI Taxonomy" id="1961234"/>
    <lineage>
        <taxon>Eukaryota</taxon>
        <taxon>Viridiplantae</taxon>
        <taxon>Streptophyta</taxon>
        <taxon>Embryophyta</taxon>
        <taxon>Tracheophyta</taxon>
        <taxon>Spermatophyta</taxon>
        <taxon>Magnoliopsida</taxon>
        <taxon>eudicotyledons</taxon>
        <taxon>Gunneridae</taxon>
        <taxon>Pentapetalae</taxon>
        <taxon>asterids</taxon>
        <taxon>lamiids</taxon>
        <taxon>Lamiales</taxon>
        <taxon>Orobanchaceae</taxon>
        <taxon>Pedicularideae</taxon>
        <taxon>Castillejinae</taxon>
        <taxon>Castilleja</taxon>
    </lineage>
</organism>
<protein>
    <recommendedName>
        <fullName evidence="1">DUF7890 domain-containing protein</fullName>
    </recommendedName>
</protein>
<dbReference type="InterPro" id="IPR057212">
    <property type="entry name" value="DUF7890"/>
</dbReference>
<sequence>MLDFLRNIFPSMNLGSRKPILRQCVYANGSNQNPSSRFGVKKSVNIFESTPLVQNDEKRGAKVKIVMSKEAAARLLSKCKNGGIIELNDVPHDFNAISLLSCKFKDE</sequence>
<feature type="domain" description="DUF7890" evidence="1">
    <location>
        <begin position="61"/>
        <end position="97"/>
    </location>
</feature>
<dbReference type="PANTHER" id="PTHR36782:SF1">
    <property type="entry name" value="CALCIUM UNIPORTER PROTEIN"/>
    <property type="match status" value="1"/>
</dbReference>
<evidence type="ECO:0000259" key="1">
    <source>
        <dbReference type="Pfam" id="PF25418"/>
    </source>
</evidence>
<accession>A0ABD3D414</accession>
<comment type="caution">
    <text evidence="2">The sequence shown here is derived from an EMBL/GenBank/DDBJ whole genome shotgun (WGS) entry which is preliminary data.</text>
</comment>
<dbReference type="EMBL" id="JAVIJP010000027">
    <property type="protein sequence ID" value="KAL3635695.1"/>
    <property type="molecule type" value="Genomic_DNA"/>
</dbReference>
<dbReference type="Pfam" id="PF25418">
    <property type="entry name" value="DUF7890"/>
    <property type="match status" value="1"/>
</dbReference>
<dbReference type="PANTHER" id="PTHR36782">
    <property type="entry name" value="BNAC03G62080D PROTEIN"/>
    <property type="match status" value="1"/>
</dbReference>
<name>A0ABD3D414_9LAMI</name>
<reference evidence="3" key="1">
    <citation type="journal article" date="2024" name="IScience">
        <title>Strigolactones Initiate the Formation of Haustorium-like Structures in Castilleja.</title>
        <authorList>
            <person name="Buerger M."/>
            <person name="Peterson D."/>
            <person name="Chory J."/>
        </authorList>
    </citation>
    <scope>NUCLEOTIDE SEQUENCE [LARGE SCALE GENOMIC DNA]</scope>
</reference>
<evidence type="ECO:0000313" key="3">
    <source>
        <dbReference type="Proteomes" id="UP001632038"/>
    </source>
</evidence>
<gene>
    <name evidence="2" type="ORF">CASFOL_020242</name>
</gene>
<keyword evidence="3" id="KW-1185">Reference proteome</keyword>